<dbReference type="PANTHER" id="PTHR35889:SF3">
    <property type="entry name" value="F-BOX DOMAIN-CONTAINING PROTEIN"/>
    <property type="match status" value="1"/>
</dbReference>
<sequence length="94" mass="10126">MKRTIAITVAVGALGLNGWAEDKVDFAKSIQSVLEARCIDCHGSKKQKGDLRLDSQEAALAEVIKPGKSGESELYKHISLPADHEDIMPPKGDP</sequence>
<dbReference type="Pfam" id="PF07635">
    <property type="entry name" value="PSCyt1"/>
    <property type="match status" value="1"/>
</dbReference>
<reference evidence="2" key="1">
    <citation type="submission" date="2018-05" db="EMBL/GenBank/DDBJ databases">
        <authorList>
            <person name="Lanie J.A."/>
            <person name="Ng W.-L."/>
            <person name="Kazmierczak K.M."/>
            <person name="Andrzejewski T.M."/>
            <person name="Davidsen T.M."/>
            <person name="Wayne K.J."/>
            <person name="Tettelin H."/>
            <person name="Glass J.I."/>
            <person name="Rusch D."/>
            <person name="Podicherti R."/>
            <person name="Tsui H.-C.T."/>
            <person name="Winkler M.E."/>
        </authorList>
    </citation>
    <scope>NUCLEOTIDE SEQUENCE</scope>
</reference>
<dbReference type="AlphaFoldDB" id="A0A381ZY42"/>
<feature type="domain" description="Cytochrome C Planctomycete-type" evidence="1">
    <location>
        <begin position="38"/>
        <end position="92"/>
    </location>
</feature>
<accession>A0A381ZY42</accession>
<evidence type="ECO:0000259" key="1">
    <source>
        <dbReference type="Pfam" id="PF07635"/>
    </source>
</evidence>
<protein>
    <recommendedName>
        <fullName evidence="1">Cytochrome C Planctomycete-type domain-containing protein</fullName>
    </recommendedName>
</protein>
<organism evidence="2">
    <name type="scientific">marine metagenome</name>
    <dbReference type="NCBI Taxonomy" id="408172"/>
    <lineage>
        <taxon>unclassified sequences</taxon>
        <taxon>metagenomes</taxon>
        <taxon>ecological metagenomes</taxon>
    </lineage>
</organism>
<gene>
    <name evidence="2" type="ORF">METZ01_LOCUS146636</name>
</gene>
<feature type="non-terminal residue" evidence="2">
    <location>
        <position position="94"/>
    </location>
</feature>
<evidence type="ECO:0000313" key="2">
    <source>
        <dbReference type="EMBL" id="SVA93782.1"/>
    </source>
</evidence>
<dbReference type="InterPro" id="IPR011429">
    <property type="entry name" value="Cyt_c_Planctomycete-type"/>
</dbReference>
<dbReference type="EMBL" id="UINC01022996">
    <property type="protein sequence ID" value="SVA93782.1"/>
    <property type="molecule type" value="Genomic_DNA"/>
</dbReference>
<proteinExistence type="predicted"/>
<dbReference type="PANTHER" id="PTHR35889">
    <property type="entry name" value="CYCLOINULO-OLIGOSACCHARIDE FRUCTANOTRANSFERASE-RELATED"/>
    <property type="match status" value="1"/>
</dbReference>
<name>A0A381ZY42_9ZZZZ</name>